<keyword evidence="3 6" id="KW-0812">Transmembrane</keyword>
<feature type="transmembrane region" description="Helical" evidence="6">
    <location>
        <begin position="144"/>
        <end position="163"/>
    </location>
</feature>
<keyword evidence="2" id="KW-1003">Cell membrane</keyword>
<keyword evidence="4 6" id="KW-1133">Transmembrane helix</keyword>
<gene>
    <name evidence="7" type="ORF">RWE15_00590</name>
</gene>
<keyword evidence="8" id="KW-1185">Reference proteome</keyword>
<comment type="caution">
    <text evidence="7">The sequence shown here is derived from an EMBL/GenBank/DDBJ whole genome shotgun (WGS) entry which is preliminary data.</text>
</comment>
<feature type="transmembrane region" description="Helical" evidence="6">
    <location>
        <begin position="40"/>
        <end position="58"/>
    </location>
</feature>
<dbReference type="Pfam" id="PF09678">
    <property type="entry name" value="Caa3_CtaG"/>
    <property type="match status" value="1"/>
</dbReference>
<evidence type="ECO:0000256" key="4">
    <source>
        <dbReference type="ARBA" id="ARBA00022989"/>
    </source>
</evidence>
<accession>A0ABU5C1N7</accession>
<dbReference type="EMBL" id="JAWDIP010000003">
    <property type="protein sequence ID" value="MDY0393203.1"/>
    <property type="molecule type" value="Genomic_DNA"/>
</dbReference>
<protein>
    <submittedName>
        <fullName evidence="7">Cytochrome c oxidase assembly protein</fullName>
    </submittedName>
</protein>
<evidence type="ECO:0000256" key="5">
    <source>
        <dbReference type="ARBA" id="ARBA00023136"/>
    </source>
</evidence>
<name>A0ABU5C1N7_9BACI</name>
<evidence type="ECO:0000256" key="2">
    <source>
        <dbReference type="ARBA" id="ARBA00022475"/>
    </source>
</evidence>
<evidence type="ECO:0000256" key="3">
    <source>
        <dbReference type="ARBA" id="ARBA00022692"/>
    </source>
</evidence>
<organism evidence="7 8">
    <name type="scientific">Tigheibacillus halophilus</name>
    <dbReference type="NCBI Taxonomy" id="361280"/>
    <lineage>
        <taxon>Bacteria</taxon>
        <taxon>Bacillati</taxon>
        <taxon>Bacillota</taxon>
        <taxon>Bacilli</taxon>
        <taxon>Bacillales</taxon>
        <taxon>Bacillaceae</taxon>
        <taxon>Tigheibacillus</taxon>
    </lineage>
</organism>
<dbReference type="InterPro" id="IPR019108">
    <property type="entry name" value="Caa3_assmbl_CtaG-rel"/>
</dbReference>
<feature type="transmembrane region" description="Helical" evidence="6">
    <location>
        <begin position="12"/>
        <end position="34"/>
    </location>
</feature>
<evidence type="ECO:0000256" key="1">
    <source>
        <dbReference type="ARBA" id="ARBA00004651"/>
    </source>
</evidence>
<sequence length="223" mass="25456">MIEALLVGQLTWNMPMLICLLVIVLAYIYCARYWDYSGIHTLHISLFIIAAGLFYLLLGSPLKTISHLSFSFHMTYMSILYFFGPPLILMSLPHIVTQFANGKKTVLLCKIALYLFAVCFLLYHIPYVMIFMSKYASIRSLYEYLLLLLALLMWWPLVLPSYINKKRYAFLNGALLMPSCMVFILAAFMGAGNNPMLTQLSAMLCMPADMNIQPLPPPFQHCP</sequence>
<keyword evidence="5 6" id="KW-0472">Membrane</keyword>
<proteinExistence type="predicted"/>
<reference evidence="7 8" key="1">
    <citation type="submission" date="2023-10" db="EMBL/GenBank/DDBJ databases">
        <title>Virgibacillus halophilus 5B73C genome.</title>
        <authorList>
            <person name="Miliotis G."/>
            <person name="Sengupta P."/>
            <person name="Hameed A."/>
            <person name="Chuvochina M."/>
            <person name="Mcdonagh F."/>
            <person name="Simpson A.C."/>
            <person name="Singh N.K."/>
            <person name="Rekha P.D."/>
            <person name="Raman K."/>
            <person name="Hugenholtz P."/>
            <person name="Venkateswaran K."/>
        </authorList>
    </citation>
    <scope>NUCLEOTIDE SEQUENCE [LARGE SCALE GENOMIC DNA]</scope>
    <source>
        <strain evidence="7 8">5B73C</strain>
    </source>
</reference>
<evidence type="ECO:0000256" key="6">
    <source>
        <dbReference type="SAM" id="Phobius"/>
    </source>
</evidence>
<feature type="transmembrane region" description="Helical" evidence="6">
    <location>
        <begin position="79"/>
        <end position="99"/>
    </location>
</feature>
<evidence type="ECO:0000313" key="8">
    <source>
        <dbReference type="Proteomes" id="UP001281447"/>
    </source>
</evidence>
<comment type="subcellular location">
    <subcellularLocation>
        <location evidence="1">Cell membrane</location>
        <topology evidence="1">Multi-pass membrane protein</topology>
    </subcellularLocation>
</comment>
<evidence type="ECO:0000313" key="7">
    <source>
        <dbReference type="EMBL" id="MDY0393203.1"/>
    </source>
</evidence>
<feature type="transmembrane region" description="Helical" evidence="6">
    <location>
        <begin position="111"/>
        <end position="132"/>
    </location>
</feature>
<dbReference type="Proteomes" id="UP001281447">
    <property type="component" value="Unassembled WGS sequence"/>
</dbReference>
<feature type="transmembrane region" description="Helical" evidence="6">
    <location>
        <begin position="169"/>
        <end position="191"/>
    </location>
</feature>